<evidence type="ECO:0000256" key="6">
    <source>
        <dbReference type="ARBA" id="ARBA00023136"/>
    </source>
</evidence>
<comment type="catalytic activity">
    <reaction evidence="8">
        <text>13-octadecanoyloxy-octadecanoate + H2O = 13-hydroxy-octadecanoate + octadecanoate + H(+)</text>
        <dbReference type="Rhea" id="RHEA:52084"/>
        <dbReference type="ChEBI" id="CHEBI:15377"/>
        <dbReference type="ChEBI" id="CHEBI:15378"/>
        <dbReference type="ChEBI" id="CHEBI:25629"/>
        <dbReference type="ChEBI" id="CHEBI:136304"/>
        <dbReference type="ChEBI" id="CHEBI:136335"/>
    </reaction>
    <physiologicalReaction direction="left-to-right" evidence="8">
        <dbReference type="Rhea" id="RHEA:52085"/>
    </physiologicalReaction>
</comment>
<dbReference type="PANTHER" id="PTHR10989">
    <property type="entry name" value="ANDROGEN-INDUCED PROTEIN 1-RELATED"/>
    <property type="match status" value="1"/>
</dbReference>
<comment type="similarity">
    <text evidence="3">Belongs to the AIG1 family.</text>
</comment>
<evidence type="ECO:0000256" key="16">
    <source>
        <dbReference type="ARBA" id="ARBA00049428"/>
    </source>
</evidence>
<evidence type="ECO:0000256" key="1">
    <source>
        <dbReference type="ARBA" id="ARBA00000923"/>
    </source>
</evidence>
<feature type="transmembrane region" description="Helical" evidence="17">
    <location>
        <begin position="267"/>
        <end position="287"/>
    </location>
</feature>
<dbReference type="OrthoDB" id="1898221at2759"/>
<dbReference type="Pfam" id="PF04750">
    <property type="entry name" value="Far-17a_AIG1"/>
    <property type="match status" value="1"/>
</dbReference>
<comment type="catalytic activity">
    <reaction evidence="12">
        <text>9-(9Z-octadecenoyloxy)-octadecanoate + H2O = 9-hydroxy-octadecanoate + (9Z)-octadecenoate + H(+)</text>
        <dbReference type="Rhea" id="RHEA:52048"/>
        <dbReference type="ChEBI" id="CHEBI:15377"/>
        <dbReference type="ChEBI" id="CHEBI:15378"/>
        <dbReference type="ChEBI" id="CHEBI:30823"/>
        <dbReference type="ChEBI" id="CHEBI:136282"/>
        <dbReference type="ChEBI" id="CHEBI:136286"/>
    </reaction>
    <physiologicalReaction direction="left-to-right" evidence="12">
        <dbReference type="Rhea" id="RHEA:52049"/>
    </physiologicalReaction>
</comment>
<evidence type="ECO:0000256" key="2">
    <source>
        <dbReference type="ARBA" id="ARBA00004127"/>
    </source>
</evidence>
<feature type="transmembrane region" description="Helical" evidence="17">
    <location>
        <begin position="110"/>
        <end position="135"/>
    </location>
</feature>
<keyword evidence="5 17" id="KW-1133">Transmembrane helix</keyword>
<comment type="catalytic activity">
    <reaction evidence="1">
        <text>9-(9Z-hexadecenoyloxy)-octadecanoate + H2O = (9Z)-hexadecenoate + 9-hydroxy-octadecanoate + H(+)</text>
        <dbReference type="Rhea" id="RHEA:52068"/>
        <dbReference type="ChEBI" id="CHEBI:15377"/>
        <dbReference type="ChEBI" id="CHEBI:15378"/>
        <dbReference type="ChEBI" id="CHEBI:32372"/>
        <dbReference type="ChEBI" id="CHEBI:136286"/>
        <dbReference type="ChEBI" id="CHEBI:136309"/>
    </reaction>
    <physiologicalReaction direction="left-to-right" evidence="1">
        <dbReference type="Rhea" id="RHEA:52069"/>
    </physiologicalReaction>
</comment>
<sequence>MYLRTHHVIGRSLWIQRPRCNNIITISATAAQHDARVYVRAARPRVRSFRFDMCTKALINSGARQPPAAIVRFVVHGTLAWLYFHVMWMAGSVDWDSIVFPTISEVGKFMSFMLTMWTLIMHLGFFMIATVLDFFELIPQSVIIGKLLNKIREGNDFFFMTVMLPISMCVCSGFWSAWVLFNDIIYPSAVNNIIPVFINHVSHTTPIFVVFIELCLCYHASPRVKPAIASLVTVETIYLFTMITLRIQHGRWVYLLIDIYVNTIPKFIFVFSFLSYIVPVIFLVSCLRLNNYIWGIKTNGHVSRDVSYQQNKKIT</sequence>
<evidence type="ECO:0000256" key="14">
    <source>
        <dbReference type="ARBA" id="ARBA00049296"/>
    </source>
</evidence>
<evidence type="ECO:0000256" key="12">
    <source>
        <dbReference type="ARBA" id="ARBA00048800"/>
    </source>
</evidence>
<dbReference type="PANTHER" id="PTHR10989:SF16">
    <property type="entry name" value="AT02829P-RELATED"/>
    <property type="match status" value="1"/>
</dbReference>
<comment type="catalytic activity">
    <reaction evidence="14">
        <text>13-(9Z-octadecenoyloxy)-octadecanoate + H2O = 13-hydroxy-octadecanoate + (9Z)-octadecenoate + H(+)</text>
        <dbReference type="Rhea" id="RHEA:52064"/>
        <dbReference type="ChEBI" id="CHEBI:15377"/>
        <dbReference type="ChEBI" id="CHEBI:15378"/>
        <dbReference type="ChEBI" id="CHEBI:30823"/>
        <dbReference type="ChEBI" id="CHEBI:136303"/>
        <dbReference type="ChEBI" id="CHEBI:136304"/>
    </reaction>
    <physiologicalReaction direction="left-to-right" evidence="14">
        <dbReference type="Rhea" id="RHEA:52065"/>
    </physiologicalReaction>
</comment>
<comment type="catalytic activity">
    <reaction evidence="11">
        <text>12-(9Z-octadecenoyloxy)-octadecanoate + H2O = 12-hydroxyoctadecanoate + (9Z)-octadecenoate + H(+)</text>
        <dbReference type="Rhea" id="RHEA:52060"/>
        <dbReference type="ChEBI" id="CHEBI:15377"/>
        <dbReference type="ChEBI" id="CHEBI:15378"/>
        <dbReference type="ChEBI" id="CHEBI:30823"/>
        <dbReference type="ChEBI" id="CHEBI:84201"/>
        <dbReference type="ChEBI" id="CHEBI:136302"/>
    </reaction>
    <physiologicalReaction direction="left-to-right" evidence="11">
        <dbReference type="Rhea" id="RHEA:52061"/>
    </physiologicalReaction>
</comment>
<gene>
    <name evidence="18" type="ORF">AGLY_010324</name>
</gene>
<evidence type="ECO:0000313" key="18">
    <source>
        <dbReference type="EMBL" id="KAE9532122.1"/>
    </source>
</evidence>
<comment type="catalytic activity">
    <reaction evidence="10">
        <text>12-octadecanoyloxy-octadecanoate + H2O = 12-hydroxyoctadecanoate + octadecanoate + H(+)</text>
        <dbReference type="Rhea" id="RHEA:52080"/>
        <dbReference type="ChEBI" id="CHEBI:15377"/>
        <dbReference type="ChEBI" id="CHEBI:15378"/>
        <dbReference type="ChEBI" id="CHEBI:25629"/>
        <dbReference type="ChEBI" id="CHEBI:84201"/>
        <dbReference type="ChEBI" id="CHEBI:136330"/>
    </reaction>
    <physiologicalReaction direction="left-to-right" evidence="10">
        <dbReference type="Rhea" id="RHEA:52081"/>
    </physiologicalReaction>
</comment>
<evidence type="ECO:0000256" key="8">
    <source>
        <dbReference type="ARBA" id="ARBA00047427"/>
    </source>
</evidence>
<evidence type="ECO:0000256" key="13">
    <source>
        <dbReference type="ARBA" id="ARBA00049221"/>
    </source>
</evidence>
<comment type="caution">
    <text evidence="18">The sequence shown here is derived from an EMBL/GenBank/DDBJ whole genome shotgun (WGS) entry which is preliminary data.</text>
</comment>
<comment type="catalytic activity">
    <reaction evidence="9">
        <text>9-hexadecanoyloxy-octadecanoate + H2O = 9-hydroxy-octadecanoate + hexadecanoate + H(+)</text>
        <dbReference type="Rhea" id="RHEA:52052"/>
        <dbReference type="ChEBI" id="CHEBI:7896"/>
        <dbReference type="ChEBI" id="CHEBI:15377"/>
        <dbReference type="ChEBI" id="CHEBI:15378"/>
        <dbReference type="ChEBI" id="CHEBI:83670"/>
        <dbReference type="ChEBI" id="CHEBI:136286"/>
    </reaction>
    <physiologicalReaction direction="left-to-right" evidence="9">
        <dbReference type="Rhea" id="RHEA:52053"/>
    </physiologicalReaction>
</comment>
<keyword evidence="19" id="KW-1185">Reference proteome</keyword>
<accession>A0A6G0TFV4</accession>
<evidence type="ECO:0000256" key="9">
    <source>
        <dbReference type="ARBA" id="ARBA00047863"/>
    </source>
</evidence>
<evidence type="ECO:0008006" key="20">
    <source>
        <dbReference type="Google" id="ProtNLM"/>
    </source>
</evidence>
<proteinExistence type="inferred from homology"/>
<organism evidence="18 19">
    <name type="scientific">Aphis glycines</name>
    <name type="common">Soybean aphid</name>
    <dbReference type="NCBI Taxonomy" id="307491"/>
    <lineage>
        <taxon>Eukaryota</taxon>
        <taxon>Metazoa</taxon>
        <taxon>Ecdysozoa</taxon>
        <taxon>Arthropoda</taxon>
        <taxon>Hexapoda</taxon>
        <taxon>Insecta</taxon>
        <taxon>Pterygota</taxon>
        <taxon>Neoptera</taxon>
        <taxon>Paraneoptera</taxon>
        <taxon>Hemiptera</taxon>
        <taxon>Sternorrhyncha</taxon>
        <taxon>Aphidomorpha</taxon>
        <taxon>Aphidoidea</taxon>
        <taxon>Aphididae</taxon>
        <taxon>Aphidini</taxon>
        <taxon>Aphis</taxon>
        <taxon>Aphis</taxon>
    </lineage>
</organism>
<evidence type="ECO:0000256" key="3">
    <source>
        <dbReference type="ARBA" id="ARBA00009300"/>
    </source>
</evidence>
<name>A0A6G0TFV4_APHGL</name>
<evidence type="ECO:0000256" key="11">
    <source>
        <dbReference type="ARBA" id="ARBA00048701"/>
    </source>
</evidence>
<comment type="catalytic activity">
    <reaction evidence="15">
        <text>13-(9Z-hexadecenoyloxy)-octadecanoate + H2O = 13-hydroxy-octadecanoate + (9Z)-hexadecenoate + H(+)</text>
        <dbReference type="Rhea" id="RHEA:52076"/>
        <dbReference type="ChEBI" id="CHEBI:15377"/>
        <dbReference type="ChEBI" id="CHEBI:15378"/>
        <dbReference type="ChEBI" id="CHEBI:32372"/>
        <dbReference type="ChEBI" id="CHEBI:136304"/>
        <dbReference type="ChEBI" id="CHEBI:136315"/>
    </reaction>
    <physiologicalReaction direction="left-to-right" evidence="15">
        <dbReference type="Rhea" id="RHEA:52077"/>
    </physiologicalReaction>
</comment>
<evidence type="ECO:0000256" key="15">
    <source>
        <dbReference type="ARBA" id="ARBA00049322"/>
    </source>
</evidence>
<dbReference type="AlphaFoldDB" id="A0A6G0TFV4"/>
<comment type="catalytic activity">
    <reaction evidence="7">
        <text>12-hexadecanoyloxy-octadecanoate + H2O = 12-hydroxyoctadecanoate + hexadecanoate + H(+)</text>
        <dbReference type="Rhea" id="RHEA:52056"/>
        <dbReference type="ChEBI" id="CHEBI:7896"/>
        <dbReference type="ChEBI" id="CHEBI:15377"/>
        <dbReference type="ChEBI" id="CHEBI:15378"/>
        <dbReference type="ChEBI" id="CHEBI:83677"/>
        <dbReference type="ChEBI" id="CHEBI:84201"/>
    </reaction>
    <physiologicalReaction direction="left-to-right" evidence="7">
        <dbReference type="Rhea" id="RHEA:52057"/>
    </physiologicalReaction>
</comment>
<evidence type="ECO:0000313" key="19">
    <source>
        <dbReference type="Proteomes" id="UP000475862"/>
    </source>
</evidence>
<evidence type="ECO:0000256" key="5">
    <source>
        <dbReference type="ARBA" id="ARBA00022989"/>
    </source>
</evidence>
<dbReference type="EMBL" id="VYZN01000040">
    <property type="protein sequence ID" value="KAE9532122.1"/>
    <property type="molecule type" value="Genomic_DNA"/>
</dbReference>
<dbReference type="GO" id="GO:0016020">
    <property type="term" value="C:membrane"/>
    <property type="evidence" value="ECO:0007669"/>
    <property type="project" value="InterPro"/>
</dbReference>
<comment type="catalytic activity">
    <reaction evidence="16">
        <text>12-(9Z-hexadecenoyloxy)-octadecanoate + H2O = 12-hydroxyoctadecanoate + (9Z)-hexadecenoate + H(+)</text>
        <dbReference type="Rhea" id="RHEA:52072"/>
        <dbReference type="ChEBI" id="CHEBI:15377"/>
        <dbReference type="ChEBI" id="CHEBI:15378"/>
        <dbReference type="ChEBI" id="CHEBI:32372"/>
        <dbReference type="ChEBI" id="CHEBI:84201"/>
        <dbReference type="ChEBI" id="CHEBI:136312"/>
    </reaction>
    <physiologicalReaction direction="left-to-right" evidence="16">
        <dbReference type="Rhea" id="RHEA:52073"/>
    </physiologicalReaction>
</comment>
<evidence type="ECO:0000256" key="17">
    <source>
        <dbReference type="SAM" id="Phobius"/>
    </source>
</evidence>
<feature type="transmembrane region" description="Helical" evidence="17">
    <location>
        <begin position="193"/>
        <end position="216"/>
    </location>
</feature>
<feature type="transmembrane region" description="Helical" evidence="17">
    <location>
        <begin position="228"/>
        <end position="247"/>
    </location>
</feature>
<protein>
    <recommendedName>
        <fullName evidence="20">Androgen-dependent TFPI-regulating protein</fullName>
    </recommendedName>
</protein>
<keyword evidence="4 17" id="KW-0812">Transmembrane</keyword>
<keyword evidence="6 17" id="KW-0472">Membrane</keyword>
<feature type="transmembrane region" description="Helical" evidence="17">
    <location>
        <begin position="156"/>
        <end position="181"/>
    </location>
</feature>
<comment type="subcellular location">
    <subcellularLocation>
        <location evidence="2">Endomembrane system</location>
        <topology evidence="2">Multi-pass membrane protein</topology>
    </subcellularLocation>
</comment>
<evidence type="ECO:0000256" key="7">
    <source>
        <dbReference type="ARBA" id="ARBA00047368"/>
    </source>
</evidence>
<evidence type="ECO:0000256" key="4">
    <source>
        <dbReference type="ARBA" id="ARBA00022692"/>
    </source>
</evidence>
<dbReference type="InterPro" id="IPR006838">
    <property type="entry name" value="ADTRP_AIG1"/>
</dbReference>
<comment type="catalytic activity">
    <reaction evidence="13">
        <text>9-octadecanoyloxy-octadecanoate + H2O = 9-hydroxy-octadecanoate + octadecanoate + H(+)</text>
        <dbReference type="Rhea" id="RHEA:52096"/>
        <dbReference type="ChEBI" id="CHEBI:15377"/>
        <dbReference type="ChEBI" id="CHEBI:15378"/>
        <dbReference type="ChEBI" id="CHEBI:25629"/>
        <dbReference type="ChEBI" id="CHEBI:136286"/>
        <dbReference type="ChEBI" id="CHEBI:136373"/>
    </reaction>
    <physiologicalReaction direction="left-to-right" evidence="13">
        <dbReference type="Rhea" id="RHEA:52097"/>
    </physiologicalReaction>
</comment>
<evidence type="ECO:0000256" key="10">
    <source>
        <dbReference type="ARBA" id="ARBA00048680"/>
    </source>
</evidence>
<feature type="transmembrane region" description="Helical" evidence="17">
    <location>
        <begin position="69"/>
        <end position="90"/>
    </location>
</feature>
<dbReference type="Proteomes" id="UP000475862">
    <property type="component" value="Unassembled WGS sequence"/>
</dbReference>
<dbReference type="GO" id="GO:0012505">
    <property type="term" value="C:endomembrane system"/>
    <property type="evidence" value="ECO:0007669"/>
    <property type="project" value="UniProtKB-SubCell"/>
</dbReference>
<reference evidence="18 19" key="1">
    <citation type="submission" date="2019-08" db="EMBL/GenBank/DDBJ databases">
        <title>The genome of the soybean aphid Biotype 1, its phylome, world population structure and adaptation to the North American continent.</title>
        <authorList>
            <person name="Giordano R."/>
            <person name="Donthu R.K."/>
            <person name="Hernandez A.G."/>
            <person name="Wright C.L."/>
            <person name="Zimin A.V."/>
        </authorList>
    </citation>
    <scope>NUCLEOTIDE SEQUENCE [LARGE SCALE GENOMIC DNA]</scope>
    <source>
        <tissue evidence="18">Whole aphids</tissue>
    </source>
</reference>